<sequence>MTCSFTLIYIFVQDFSDKGELILIKQAKYPFSKGFTRMESSKFPYFATTASVFYWDGSFSFFGTYHRNFRNYYRFYWFG</sequence>
<accession>A0A1G7U5H1</accession>
<dbReference type="EMBL" id="FNBH01000004">
    <property type="protein sequence ID" value="SDG42687.1"/>
    <property type="molecule type" value="Genomic_DNA"/>
</dbReference>
<keyword evidence="2" id="KW-1185">Reference proteome</keyword>
<evidence type="ECO:0000313" key="2">
    <source>
        <dbReference type="Proteomes" id="UP000199203"/>
    </source>
</evidence>
<gene>
    <name evidence="1" type="ORF">SAMN05421825_3326</name>
</gene>
<organism evidence="1 2">
    <name type="scientific">Epilithonimonas hungarica</name>
    <dbReference type="NCBI Taxonomy" id="454006"/>
    <lineage>
        <taxon>Bacteria</taxon>
        <taxon>Pseudomonadati</taxon>
        <taxon>Bacteroidota</taxon>
        <taxon>Flavobacteriia</taxon>
        <taxon>Flavobacteriales</taxon>
        <taxon>Weeksellaceae</taxon>
        <taxon>Chryseobacterium group</taxon>
        <taxon>Epilithonimonas</taxon>
    </lineage>
</organism>
<dbReference type="STRING" id="454006.SAMN05421825_3326"/>
<protein>
    <submittedName>
        <fullName evidence="1">Uncharacterized protein</fullName>
    </submittedName>
</protein>
<name>A0A1G7U5H1_9FLAO</name>
<evidence type="ECO:0000313" key="1">
    <source>
        <dbReference type="EMBL" id="SDG42687.1"/>
    </source>
</evidence>
<dbReference type="AlphaFoldDB" id="A0A1G7U5H1"/>
<proteinExistence type="predicted"/>
<reference evidence="2" key="1">
    <citation type="submission" date="2016-10" db="EMBL/GenBank/DDBJ databases">
        <authorList>
            <person name="Varghese N."/>
            <person name="Submissions S."/>
        </authorList>
    </citation>
    <scope>NUCLEOTIDE SEQUENCE [LARGE SCALE GENOMIC DNA]</scope>
    <source>
        <strain evidence="2">DSM 19684</strain>
    </source>
</reference>
<dbReference type="Proteomes" id="UP000199203">
    <property type="component" value="Unassembled WGS sequence"/>
</dbReference>